<organism evidence="2 3">
    <name type="scientific">Staphylococcus shinii</name>
    <dbReference type="NCBI Taxonomy" id="2912228"/>
    <lineage>
        <taxon>Bacteria</taxon>
        <taxon>Bacillati</taxon>
        <taxon>Bacillota</taxon>
        <taxon>Bacilli</taxon>
        <taxon>Bacillales</taxon>
        <taxon>Staphylococcaceae</taxon>
        <taxon>Staphylococcus</taxon>
    </lineage>
</organism>
<proteinExistence type="predicted"/>
<feature type="transmembrane region" description="Helical" evidence="1">
    <location>
        <begin position="31"/>
        <end position="53"/>
    </location>
</feature>
<accession>A0A418IGX8</accession>
<sequence length="62" mass="7353">MEGKKTFTKFILLFVYATLFTLNDWYDKLNIFTLILLSIILGVVTHYVVELVFDKIEKHQNN</sequence>
<reference evidence="2 3" key="1">
    <citation type="journal article" date="2016" name="Front. Microbiol.">
        <title>Comprehensive Phylogenetic Analysis of Bovine Non-aureus Staphylococci Species Based on Whole-Genome Sequencing.</title>
        <authorList>
            <person name="Naushad S."/>
            <person name="Barkema H.W."/>
            <person name="Luby C."/>
            <person name="Condas L.A."/>
            <person name="Nobrega D.B."/>
            <person name="Carson D.A."/>
            <person name="De Buck J."/>
        </authorList>
    </citation>
    <scope>NUCLEOTIDE SEQUENCE [LARGE SCALE GENOMIC DNA]</scope>
    <source>
        <strain evidence="2 3">SNUC 4554</strain>
    </source>
</reference>
<dbReference type="Proteomes" id="UP000286317">
    <property type="component" value="Unassembled WGS sequence"/>
</dbReference>
<protein>
    <submittedName>
        <fullName evidence="2">Uncharacterized protein</fullName>
    </submittedName>
</protein>
<keyword evidence="1" id="KW-0472">Membrane</keyword>
<comment type="caution">
    <text evidence="2">The sequence shown here is derived from an EMBL/GenBank/DDBJ whole genome shotgun (WGS) entry which is preliminary data.</text>
</comment>
<dbReference type="OrthoDB" id="9960410at2"/>
<dbReference type="AlphaFoldDB" id="A0A418IGX8"/>
<evidence type="ECO:0000313" key="3">
    <source>
        <dbReference type="Proteomes" id="UP000286317"/>
    </source>
</evidence>
<feature type="transmembrane region" description="Helical" evidence="1">
    <location>
        <begin position="7"/>
        <end position="25"/>
    </location>
</feature>
<name>A0A418IGX8_9STAP</name>
<keyword evidence="1" id="KW-1133">Transmembrane helix</keyword>
<evidence type="ECO:0000313" key="2">
    <source>
        <dbReference type="EMBL" id="RIN01728.1"/>
    </source>
</evidence>
<gene>
    <name evidence="2" type="ORF">BU112_04925</name>
</gene>
<evidence type="ECO:0000256" key="1">
    <source>
        <dbReference type="SAM" id="Phobius"/>
    </source>
</evidence>
<keyword evidence="1" id="KW-0812">Transmembrane</keyword>
<keyword evidence="3" id="KW-1185">Reference proteome</keyword>
<dbReference type="RefSeq" id="WP_069793986.1">
    <property type="nucleotide sequence ID" value="NZ_JAWVBH010000001.1"/>
</dbReference>
<dbReference type="EMBL" id="QXUF01000023">
    <property type="protein sequence ID" value="RIN01728.1"/>
    <property type="molecule type" value="Genomic_DNA"/>
</dbReference>